<dbReference type="RefSeq" id="XP_006694416.1">
    <property type="nucleotide sequence ID" value="XM_006694353.1"/>
</dbReference>
<dbReference type="PANTHER" id="PTHR37542">
    <property type="entry name" value="HELO DOMAIN-CONTAINING PROTEIN-RELATED"/>
    <property type="match status" value="1"/>
</dbReference>
<reference evidence="2 3" key="1">
    <citation type="journal article" date="2011" name="Cell">
        <title>Insight into structure and assembly of the nuclear pore complex by utilizing the genome of a eukaryotic thermophile.</title>
        <authorList>
            <person name="Amlacher S."/>
            <person name="Sarges P."/>
            <person name="Flemming D."/>
            <person name="van Noort V."/>
            <person name="Kunze R."/>
            <person name="Devos D.P."/>
            <person name="Arumugam M."/>
            <person name="Bork P."/>
            <person name="Hurt E."/>
        </authorList>
    </citation>
    <scope>NUCLEOTIDE SEQUENCE [LARGE SCALE GENOMIC DNA]</scope>
    <source>
        <strain evidence="3">DSM 1495 / CBS 144.50 / IMI 039719</strain>
    </source>
</reference>
<protein>
    <recommendedName>
        <fullName evidence="4">Protein kinase domain-containing protein</fullName>
    </recommendedName>
</protein>
<feature type="compositionally biased region" description="Low complexity" evidence="1">
    <location>
        <begin position="884"/>
        <end position="897"/>
    </location>
</feature>
<feature type="region of interest" description="Disordered" evidence="1">
    <location>
        <begin position="562"/>
        <end position="583"/>
    </location>
</feature>
<dbReference type="GeneID" id="18258044"/>
<proteinExistence type="predicted"/>
<evidence type="ECO:0000313" key="3">
    <source>
        <dbReference type="Proteomes" id="UP000008066"/>
    </source>
</evidence>
<feature type="region of interest" description="Disordered" evidence="1">
    <location>
        <begin position="877"/>
        <end position="937"/>
    </location>
</feature>
<dbReference type="HOGENOM" id="CLU_006822_0_0_1"/>
<dbReference type="EMBL" id="GL988042">
    <property type="protein sequence ID" value="EGS20267.1"/>
    <property type="molecule type" value="Genomic_DNA"/>
</dbReference>
<evidence type="ECO:0008006" key="4">
    <source>
        <dbReference type="Google" id="ProtNLM"/>
    </source>
</evidence>
<dbReference type="OrthoDB" id="5418235at2759"/>
<accession>G0S8R4</accession>
<sequence>MESYTRGVPFQRRLSRLYNDTKRKSDFLTQEPAPHADSDPEIQALHRKLRIQKDRLVTWGLEWSDPNQAASASAEVLIDSSLSKAGLSEVVGSIMTTIRDILAEAEQLWNKRHEQVSGGTQRKGEKIRMVVWDRNKFEDLIRDLTTSIDTLYDLSRTRSSFAVSSAAARARLEKPLPSLEEMRPFESTRIKTPQVIDPKTLTPLRLIQAEPMTEPVEHGERVREIVIMKRDAFAELMRKIGSTSAQAHAPLLLEYAYFDDIYTKTGIPPPMNRFEKISAALQAEPQRAPGSWTGLPRMLGYFEDLDSSRFGLVYQFPRTFHAVTFEHLTQHPLNNMCTLADLLARPDFEPRLEAKFRLAANLANTLFDLHDRGVTHCALVTENISFCNAVGTDPEVSGITQGEVDIRRPLLSGFDLFWDPHAPGEEAGEEYSLYRHPLDPRNSAASPLAEKAGSKIFDLYSLAMVLLSVGLWTKLENLVTHPQSPVSEALLDQLAIRCGTLYMKAVQTCWRAVDQELMGAAGSTEEIVRKAQARASRYLEACCILDGVNALEERLGAELGEERMPVESESVPAADVSSSKAAKEKEREAMWERAARGGEAQVQKSKLPSTIRYNQLDANPSVSDPTPVTPKPKLRLYPHVTLPPDVVDHWNKVLMPQINSALRTFYRKHPESVEISLESIGESPQKTRPTVLVVCTSVSKVKAILRKKLGGVFDGESGIGLKVCRGQVVRSRKDVVPTRSMSGSGDGEEDERDNPEEIGAANPDYQEHPTNGASIGAWIGDRHLPPVSLGGLIVVDGKQYGMTVHHMLDDPEQVVRSAAAAAAAAAAATENTPRSMAHEEVQDLAAWYETHCRYQTESEGDNSSVEDAYYACEFSDSESDDISESAITSSYSDPSDGSSEDVPDDEDEDDEESQFSEPGDIPGIEPGCGDGYIITQPALDDMPEGFYPCAETQDEDHLDTCMLGTMYASSGIRRRTDELGFVHEIDWALFKFDERRMMSGNTIPSANFPDEDEEGAEGEGGWISPTSIVPTLLLPGLQVQCMARTSGIQTGVILPTLTSLKIFGRVTPSHTYQIAGVPFSPPSVGKFRSGPGHSIKRSPLPMGVPGDSGAWVISRLPYPDEDNKKEGHALAGHILAFSARKRVAYICPMEVLIRDIGETLCAREIRLPSREDGTAPGEVIWSSKGKRVSVLSTGIRGSGYCYAGELGRRESQRSVSTVGGRTTVTNLSRTASGRSWVTRRASQRSRMSTGYFDEEEEKEKEEEEEEEEYDDKEEGGPGLESKKGG</sequence>
<feature type="region of interest" description="Disordered" evidence="1">
    <location>
        <begin position="1230"/>
        <end position="1285"/>
    </location>
</feature>
<dbReference type="PANTHER" id="PTHR37542:SF2">
    <property type="entry name" value="PROTEIN KINASE DOMAIN-CONTAINING PROTEIN"/>
    <property type="match status" value="1"/>
</dbReference>
<feature type="compositionally biased region" description="Acidic residues" evidence="1">
    <location>
        <begin position="746"/>
        <end position="756"/>
    </location>
</feature>
<evidence type="ECO:0000313" key="2">
    <source>
        <dbReference type="EMBL" id="EGS20267.1"/>
    </source>
</evidence>
<dbReference type="Proteomes" id="UP000008066">
    <property type="component" value="Unassembled WGS sequence"/>
</dbReference>
<name>G0S8R4_CHATD</name>
<dbReference type="KEGG" id="cthr:CTHT_0040060"/>
<feature type="region of interest" description="Disordered" evidence="1">
    <location>
        <begin position="734"/>
        <end position="777"/>
    </location>
</feature>
<feature type="compositionally biased region" description="Acidic residues" evidence="1">
    <location>
        <begin position="898"/>
        <end position="914"/>
    </location>
</feature>
<dbReference type="OMA" id="VHEDFFP"/>
<dbReference type="STRING" id="759272.G0S8R4"/>
<gene>
    <name evidence="2" type="ORF">CTHT_0040060</name>
</gene>
<organism evidence="3">
    <name type="scientific">Chaetomium thermophilum (strain DSM 1495 / CBS 144.50 / IMI 039719)</name>
    <name type="common">Thermochaetoides thermophila</name>
    <dbReference type="NCBI Taxonomy" id="759272"/>
    <lineage>
        <taxon>Eukaryota</taxon>
        <taxon>Fungi</taxon>
        <taxon>Dikarya</taxon>
        <taxon>Ascomycota</taxon>
        <taxon>Pezizomycotina</taxon>
        <taxon>Sordariomycetes</taxon>
        <taxon>Sordariomycetidae</taxon>
        <taxon>Sordariales</taxon>
        <taxon>Chaetomiaceae</taxon>
        <taxon>Thermochaetoides</taxon>
    </lineage>
</organism>
<keyword evidence="3" id="KW-1185">Reference proteome</keyword>
<dbReference type="eggNOG" id="ENOG502QTFK">
    <property type="taxonomic scope" value="Eukaryota"/>
</dbReference>
<feature type="compositionally biased region" description="Acidic residues" evidence="1">
    <location>
        <begin position="1252"/>
        <end position="1273"/>
    </location>
</feature>
<evidence type="ECO:0000256" key="1">
    <source>
        <dbReference type="SAM" id="MobiDB-lite"/>
    </source>
</evidence>